<name>A0ABT9H4U0_9GAMM</name>
<gene>
    <name evidence="2" type="ORF">Q3O60_17140</name>
</gene>
<keyword evidence="3" id="KW-1185">Reference proteome</keyword>
<sequence>MLALNPNIDADKIGPVAMKMFMNIAGQEWGLSEKDMRVLLGEPARSTFYNWRNGKVSSLSRDTLDRISFISGIYKALQLLFPQPEQANSWIKKPNAAFAGHSALEVMLAGSLVDLARVRRYLDSQRG</sequence>
<protein>
    <submittedName>
        <fullName evidence="2">MbcA/ParS/Xre antitoxin family protein</fullName>
    </submittedName>
</protein>
<evidence type="ECO:0000313" key="2">
    <source>
        <dbReference type="EMBL" id="MDP4537910.1"/>
    </source>
</evidence>
<evidence type="ECO:0000313" key="3">
    <source>
        <dbReference type="Proteomes" id="UP001231616"/>
    </source>
</evidence>
<feature type="domain" description="Antitoxin Xre/MbcA/ParS-like toxin-binding" evidence="1">
    <location>
        <begin position="76"/>
        <end position="127"/>
    </location>
</feature>
<dbReference type="EMBL" id="JAUZVZ010000040">
    <property type="protein sequence ID" value="MDP4537910.1"/>
    <property type="molecule type" value="Genomic_DNA"/>
</dbReference>
<comment type="caution">
    <text evidence="2">The sequence shown here is derived from an EMBL/GenBank/DDBJ whole genome shotgun (WGS) entry which is preliminary data.</text>
</comment>
<accession>A0ABT9H4U0</accession>
<dbReference type="InterPro" id="IPR024467">
    <property type="entry name" value="Xre/MbcA/ParS-like_toxin-bd"/>
</dbReference>
<dbReference type="Proteomes" id="UP001231616">
    <property type="component" value="Unassembled WGS sequence"/>
</dbReference>
<proteinExistence type="predicted"/>
<organism evidence="2 3">
    <name type="scientific">Alkalimonas collagenimarina</name>
    <dbReference type="NCBI Taxonomy" id="400390"/>
    <lineage>
        <taxon>Bacteria</taxon>
        <taxon>Pseudomonadati</taxon>
        <taxon>Pseudomonadota</taxon>
        <taxon>Gammaproteobacteria</taxon>
        <taxon>Alkalimonas</taxon>
    </lineage>
</organism>
<dbReference type="RefSeq" id="WP_305895152.1">
    <property type="nucleotide sequence ID" value="NZ_JAUZVZ010000040.1"/>
</dbReference>
<evidence type="ECO:0000259" key="1">
    <source>
        <dbReference type="Pfam" id="PF09722"/>
    </source>
</evidence>
<dbReference type="Pfam" id="PF09722">
    <property type="entry name" value="Xre_MbcA_ParS_C"/>
    <property type="match status" value="1"/>
</dbReference>
<reference evidence="2 3" key="1">
    <citation type="submission" date="2023-08" db="EMBL/GenBank/DDBJ databases">
        <authorList>
            <person name="Joshi A."/>
            <person name="Thite S."/>
        </authorList>
    </citation>
    <scope>NUCLEOTIDE SEQUENCE [LARGE SCALE GENOMIC DNA]</scope>
    <source>
        <strain evidence="2 3">AC40</strain>
    </source>
</reference>